<gene>
    <name evidence="1" type="ORF">NLN86_12515</name>
</gene>
<protein>
    <submittedName>
        <fullName evidence="1">Uncharacterized protein</fullName>
    </submittedName>
</protein>
<evidence type="ECO:0000313" key="1">
    <source>
        <dbReference type="EMBL" id="MCX9002471.1"/>
    </source>
</evidence>
<name>A0AAW5W5Q8_9ENTR</name>
<organism evidence="1 2">
    <name type="scientific">Citrobacter portucalensis</name>
    <dbReference type="NCBI Taxonomy" id="1639133"/>
    <lineage>
        <taxon>Bacteria</taxon>
        <taxon>Pseudomonadati</taxon>
        <taxon>Pseudomonadota</taxon>
        <taxon>Gammaproteobacteria</taxon>
        <taxon>Enterobacterales</taxon>
        <taxon>Enterobacteriaceae</taxon>
        <taxon>Citrobacter</taxon>
        <taxon>Citrobacter freundii complex</taxon>
    </lineage>
</organism>
<proteinExistence type="predicted"/>
<sequence>MAGGSVFCADDKREGKIITRAEEFYRYKNMSLSRQLRTHRSKNDLFQADTEIRKAYDLEQ</sequence>
<comment type="caution">
    <text evidence="1">The sequence shown here is derived from an EMBL/GenBank/DDBJ whole genome shotgun (WGS) entry which is preliminary data.</text>
</comment>
<dbReference type="EMBL" id="JANDBG010000009">
    <property type="protein sequence ID" value="MCX9002471.1"/>
    <property type="molecule type" value="Genomic_DNA"/>
</dbReference>
<reference evidence="1" key="1">
    <citation type="submission" date="2022-07" db="EMBL/GenBank/DDBJ databases">
        <title>Genome Sequence of Citrobacter portucalensis from Edible Snails.</title>
        <authorList>
            <person name="Okafor A.C."/>
            <person name="Ogbo F.C."/>
            <person name="Ruppitsch W."/>
            <person name="Allerberger F."/>
        </authorList>
    </citation>
    <scope>NUCLEOTIDE SEQUENCE</scope>
    <source>
        <strain evidence="1">Igbk 7</strain>
    </source>
</reference>
<evidence type="ECO:0000313" key="2">
    <source>
        <dbReference type="Proteomes" id="UP001207430"/>
    </source>
</evidence>
<accession>A0AAW5W5Q8</accession>
<dbReference type="Proteomes" id="UP001207430">
    <property type="component" value="Unassembled WGS sequence"/>
</dbReference>
<dbReference type="RefSeq" id="WP_267448878.1">
    <property type="nucleotide sequence ID" value="NZ_JANDBG010000009.1"/>
</dbReference>
<dbReference type="AlphaFoldDB" id="A0AAW5W5Q8"/>